<evidence type="ECO:0000313" key="10">
    <source>
        <dbReference type="EMBL" id="AKN36551.1"/>
    </source>
</evidence>
<proteinExistence type="inferred from homology"/>
<keyword evidence="2 8" id="KW-0645">Protease</keyword>
<dbReference type="PROSITE" id="PS00134">
    <property type="entry name" value="TRYPSIN_HIS"/>
    <property type="match status" value="1"/>
</dbReference>
<evidence type="ECO:0000256" key="4">
    <source>
        <dbReference type="ARBA" id="ARBA00022801"/>
    </source>
</evidence>
<dbReference type="EMBL" id="KP795498">
    <property type="protein sequence ID" value="AKN36551.1"/>
    <property type="molecule type" value="Genomic_DNA"/>
</dbReference>
<dbReference type="PANTHER" id="PTHR24276">
    <property type="entry name" value="POLYSERASE-RELATED"/>
    <property type="match status" value="1"/>
</dbReference>
<keyword evidence="5 8" id="KW-0720">Serine protease</keyword>
<name>A0A0H3ZSI4_9VIBR</name>
<evidence type="ECO:0000259" key="9">
    <source>
        <dbReference type="PROSITE" id="PS50240"/>
    </source>
</evidence>
<feature type="chain" id="PRO_5006986911" description="Serine protease" evidence="8">
    <location>
        <begin position="19"/>
        <end position="350"/>
    </location>
</feature>
<dbReference type="GO" id="GO:0004252">
    <property type="term" value="F:serine-type endopeptidase activity"/>
    <property type="evidence" value="ECO:0007669"/>
    <property type="project" value="InterPro"/>
</dbReference>
<evidence type="ECO:0000256" key="2">
    <source>
        <dbReference type="ARBA" id="ARBA00022670"/>
    </source>
</evidence>
<keyword evidence="3 8" id="KW-0732">Signal</keyword>
<protein>
    <recommendedName>
        <fullName evidence="8">Serine protease</fullName>
        <ecNumber evidence="8">3.4.21.-</ecNumber>
    </recommendedName>
</protein>
<evidence type="ECO:0000256" key="7">
    <source>
        <dbReference type="PIRSR" id="PIRSR608256-1"/>
    </source>
</evidence>
<evidence type="ECO:0000256" key="8">
    <source>
        <dbReference type="RuleBase" id="RU004296"/>
    </source>
</evidence>
<dbReference type="InterPro" id="IPR008256">
    <property type="entry name" value="Peptidase_S1B"/>
</dbReference>
<evidence type="ECO:0000256" key="6">
    <source>
        <dbReference type="ARBA" id="ARBA00023157"/>
    </source>
</evidence>
<reference evidence="10" key="1">
    <citation type="journal article" date="2015" name="MBio">
        <title>Eco-Evolutionary Dynamics of Episomes among Ecologically Cohesive Bacterial Populations.</title>
        <authorList>
            <person name="Xue H."/>
            <person name="Cordero O.X."/>
            <person name="Camas F.M."/>
            <person name="Trimble W."/>
            <person name="Meyer F."/>
            <person name="Guglielmini J."/>
            <person name="Rocha E.P."/>
            <person name="Polz M.F."/>
        </authorList>
    </citation>
    <scope>NUCLEOTIDE SEQUENCE</scope>
    <source>
        <strain evidence="10">ZF_53</strain>
    </source>
</reference>
<dbReference type="Pfam" id="PF00089">
    <property type="entry name" value="Trypsin"/>
    <property type="match status" value="1"/>
</dbReference>
<dbReference type="Gene3D" id="2.40.10.10">
    <property type="entry name" value="Trypsin-like serine proteases"/>
    <property type="match status" value="2"/>
</dbReference>
<dbReference type="GO" id="GO:0006508">
    <property type="term" value="P:proteolysis"/>
    <property type="evidence" value="ECO:0007669"/>
    <property type="project" value="UniProtKB-KW"/>
</dbReference>
<evidence type="ECO:0000256" key="3">
    <source>
        <dbReference type="ARBA" id="ARBA00022729"/>
    </source>
</evidence>
<dbReference type="PRINTS" id="PR00839">
    <property type="entry name" value="V8PROTEASE"/>
</dbReference>
<dbReference type="InterPro" id="IPR050430">
    <property type="entry name" value="Peptidase_S1"/>
</dbReference>
<evidence type="ECO:0000256" key="1">
    <source>
        <dbReference type="ARBA" id="ARBA00008764"/>
    </source>
</evidence>
<comment type="similarity">
    <text evidence="1 8">Belongs to the peptidase S1B family.</text>
</comment>
<dbReference type="SUPFAM" id="SSF50494">
    <property type="entry name" value="Trypsin-like serine proteases"/>
    <property type="match status" value="1"/>
</dbReference>
<keyword evidence="4 8" id="KW-0378">Hydrolase</keyword>
<dbReference type="InterPro" id="IPR020008">
    <property type="entry name" value="GlyGly_CTERM"/>
</dbReference>
<dbReference type="InterPro" id="IPR001254">
    <property type="entry name" value="Trypsin_dom"/>
</dbReference>
<sequence>MKLSLFSFLMVMSFNAFSVVNGEGLNWDDNDAIVRFDYEDNVGQCTGTLFAGKYILTAAHCLYDQNSIDRITTVSNSILKKDTTVVIHPNYQDSGDSSVGQDVAILKLNKNISYSNAFYFHSSTNDPFNYGEIVEINGFGGTSGNLNKAKLKLTDWRDCQGSSCGGRGDYLLYAELYNDSHTIGGDSGSSWINSNNEIISIHKGSSVVNSNGFRWRETYSTNVNDVKDFILDSVNGWHYPTEIKTKGKTTVTVQSLHNSVVTDMAFVKGNLILIPEESSCLNGSIKPFQKCTYTIEGESGSLILSNEDVINVSSIDNDTGNTGSGNSSGGSLNFLILLLLASISIFRKRA</sequence>
<dbReference type="EC" id="3.4.21.-" evidence="8"/>
<dbReference type="NCBIfam" id="TIGR03501">
    <property type="entry name" value="GlyGly_CTERM"/>
    <property type="match status" value="1"/>
</dbReference>
<accession>A0A0H3ZSI4</accession>
<dbReference type="PANTHER" id="PTHR24276:SF98">
    <property type="entry name" value="FI18310P1-RELATED"/>
    <property type="match status" value="1"/>
</dbReference>
<dbReference type="InterPro" id="IPR009003">
    <property type="entry name" value="Peptidase_S1_PA"/>
</dbReference>
<dbReference type="PROSITE" id="PS50240">
    <property type="entry name" value="TRYPSIN_DOM"/>
    <property type="match status" value="1"/>
</dbReference>
<dbReference type="SMART" id="SM00020">
    <property type="entry name" value="Tryp_SPc"/>
    <property type="match status" value="1"/>
</dbReference>
<organism evidence="10">
    <name type="scientific">Vibrio sp. ZF_53</name>
    <dbReference type="NCBI Taxonomy" id="1652838"/>
    <lineage>
        <taxon>Bacteria</taxon>
        <taxon>Pseudomonadati</taxon>
        <taxon>Pseudomonadota</taxon>
        <taxon>Gammaproteobacteria</taxon>
        <taxon>Vibrionales</taxon>
        <taxon>Vibrionaceae</taxon>
        <taxon>Vibrio</taxon>
    </lineage>
</organism>
<feature type="active site" description="Charge relay system" evidence="7">
    <location>
        <position position="187"/>
    </location>
</feature>
<keyword evidence="6" id="KW-1015">Disulfide bond</keyword>
<feature type="active site" description="Charge relay system" evidence="7">
    <location>
        <position position="102"/>
    </location>
</feature>
<feature type="signal peptide" evidence="8">
    <location>
        <begin position="1"/>
        <end position="18"/>
    </location>
</feature>
<evidence type="ECO:0000256" key="5">
    <source>
        <dbReference type="ARBA" id="ARBA00022825"/>
    </source>
</evidence>
<dbReference type="AlphaFoldDB" id="A0A0H3ZSI4"/>
<feature type="active site" description="Charge relay system" evidence="7">
    <location>
        <position position="60"/>
    </location>
</feature>
<dbReference type="InterPro" id="IPR043504">
    <property type="entry name" value="Peptidase_S1_PA_chymotrypsin"/>
</dbReference>
<feature type="domain" description="Peptidase S1" evidence="9">
    <location>
        <begin position="19"/>
        <end position="235"/>
    </location>
</feature>
<dbReference type="InterPro" id="IPR018114">
    <property type="entry name" value="TRYPSIN_HIS"/>
</dbReference>